<reference evidence="3 4" key="1">
    <citation type="submission" date="2020-06" db="EMBL/GenBank/DDBJ databases">
        <authorList>
            <person name="Chanama M."/>
        </authorList>
    </citation>
    <scope>NUCLEOTIDE SEQUENCE [LARGE SCALE GENOMIC DNA]</scope>
    <source>
        <strain evidence="3 4">TBRC6557</strain>
    </source>
</reference>
<evidence type="ECO:0000313" key="4">
    <source>
        <dbReference type="Proteomes" id="UP000546126"/>
    </source>
</evidence>
<proteinExistence type="predicted"/>
<dbReference type="Gene3D" id="2.60.40.420">
    <property type="entry name" value="Cupredoxins - blue copper proteins"/>
    <property type="match status" value="1"/>
</dbReference>
<comment type="caution">
    <text evidence="3">The sequence shown here is derived from an EMBL/GenBank/DDBJ whole genome shotgun (WGS) entry which is preliminary data.</text>
</comment>
<protein>
    <submittedName>
        <fullName evidence="3">Multicopper oxidase domain-containing protein</fullName>
    </submittedName>
</protein>
<gene>
    <name evidence="3" type="ORF">HT134_05525</name>
</gene>
<evidence type="ECO:0000313" key="3">
    <source>
        <dbReference type="EMBL" id="NUW39593.1"/>
    </source>
</evidence>
<dbReference type="AlphaFoldDB" id="A0A7Y6IKU5"/>
<evidence type="ECO:0000259" key="2">
    <source>
        <dbReference type="Pfam" id="PF07732"/>
    </source>
</evidence>
<dbReference type="InterPro" id="IPR011707">
    <property type="entry name" value="Cu-oxidase-like_N"/>
</dbReference>
<name>A0A7Y6IKU5_9ACTN</name>
<dbReference type="GO" id="GO:0005507">
    <property type="term" value="F:copper ion binding"/>
    <property type="evidence" value="ECO:0007669"/>
    <property type="project" value="InterPro"/>
</dbReference>
<dbReference type="Pfam" id="PF07732">
    <property type="entry name" value="Cu-oxidase_3"/>
    <property type="match status" value="1"/>
</dbReference>
<keyword evidence="1" id="KW-0732">Signal</keyword>
<dbReference type="Proteomes" id="UP000546126">
    <property type="component" value="Unassembled WGS sequence"/>
</dbReference>
<dbReference type="SUPFAM" id="SSF49503">
    <property type="entry name" value="Cupredoxins"/>
    <property type="match status" value="1"/>
</dbReference>
<feature type="domain" description="Plastocyanin-like" evidence="2">
    <location>
        <begin position="64"/>
        <end position="159"/>
    </location>
</feature>
<sequence length="231" mass="24115">MAVLPLRPLGFLAAPAVVLTLAYQGNVTASDTMAGHHHMGTSVADLTGPGDRTPDVRVTLTAAHSKIKLASGREIDALTFNGQAPGPQIRAKKGQLLEVTLLNTDVKEGVTLHWHGVDVPNAEDGVPGVTQEAVMPGQKHVYRFVPNCTGTFWYHTHRASSLTVVLRRAAPELPTTDASAGQGGNNVHGGSDGELCLAIRTVTPASELLGLTAADVTGRGPDLCPVQGSWA</sequence>
<keyword evidence="4" id="KW-1185">Reference proteome</keyword>
<organism evidence="3 4">
    <name type="scientific">Nonomuraea rhodomycinica</name>
    <dbReference type="NCBI Taxonomy" id="1712872"/>
    <lineage>
        <taxon>Bacteria</taxon>
        <taxon>Bacillati</taxon>
        <taxon>Actinomycetota</taxon>
        <taxon>Actinomycetes</taxon>
        <taxon>Streptosporangiales</taxon>
        <taxon>Streptosporangiaceae</taxon>
        <taxon>Nonomuraea</taxon>
    </lineage>
</organism>
<dbReference type="EMBL" id="JABWGO010000001">
    <property type="protein sequence ID" value="NUW39593.1"/>
    <property type="molecule type" value="Genomic_DNA"/>
</dbReference>
<accession>A0A7Y6IKU5</accession>
<feature type="chain" id="PRO_5031097775" evidence="1">
    <location>
        <begin position="30"/>
        <end position="231"/>
    </location>
</feature>
<feature type="signal peptide" evidence="1">
    <location>
        <begin position="1"/>
        <end position="29"/>
    </location>
</feature>
<dbReference type="InterPro" id="IPR045087">
    <property type="entry name" value="Cu-oxidase_fam"/>
</dbReference>
<dbReference type="InterPro" id="IPR008972">
    <property type="entry name" value="Cupredoxin"/>
</dbReference>
<evidence type="ECO:0000256" key="1">
    <source>
        <dbReference type="SAM" id="SignalP"/>
    </source>
</evidence>
<dbReference type="PANTHER" id="PTHR11709">
    <property type="entry name" value="MULTI-COPPER OXIDASE"/>
    <property type="match status" value="1"/>
</dbReference>